<evidence type="ECO:0000313" key="2">
    <source>
        <dbReference type="Proteomes" id="UP001060085"/>
    </source>
</evidence>
<proteinExistence type="predicted"/>
<gene>
    <name evidence="1" type="ORF">M9H77_24713</name>
</gene>
<keyword evidence="2" id="KW-1185">Reference proteome</keyword>
<protein>
    <submittedName>
        <fullName evidence="1">Uncharacterized protein</fullName>
    </submittedName>
</protein>
<dbReference type="EMBL" id="CM044706">
    <property type="protein sequence ID" value="KAI5655920.1"/>
    <property type="molecule type" value="Genomic_DNA"/>
</dbReference>
<reference evidence="2" key="1">
    <citation type="journal article" date="2023" name="Nat. Plants">
        <title>Single-cell RNA sequencing provides a high-resolution roadmap for understanding the multicellular compartmentation of specialized metabolism.</title>
        <authorList>
            <person name="Sun S."/>
            <person name="Shen X."/>
            <person name="Li Y."/>
            <person name="Li Y."/>
            <person name="Wang S."/>
            <person name="Li R."/>
            <person name="Zhang H."/>
            <person name="Shen G."/>
            <person name="Guo B."/>
            <person name="Wei J."/>
            <person name="Xu J."/>
            <person name="St-Pierre B."/>
            <person name="Chen S."/>
            <person name="Sun C."/>
        </authorList>
    </citation>
    <scope>NUCLEOTIDE SEQUENCE [LARGE SCALE GENOMIC DNA]</scope>
</reference>
<sequence>MDAIEELSQLSDAMRQASALLADEDIDETTSSSSSKRPSTFLNVVALGNTGAGKSAVLNSLIGHPALPTGEGGATRAPICIDLKRDGSLSSKSIILQIDSKSQQVSASALRHSLQDRLSKISSKSRDEIYLKLRTSTAPPLKLIDLPGVDKGNLDDSLSEYVQHNDAILLVVIPASQAPEVVSAKAIRIAKEYDGECTRTVGVISKIDQASSDPKILAAVQALLLNQGPRTTADIPWVALIGQSVSIASAQSGSAGADNSLETAWRAESESLKSILTGAPPSKLGRLALVETLAGQIRNRMKVRLPNLLSGLQGKSQVVQDELVRLGEQMVNSSEGTRALALELCREFEDKFLQHITSGEGDGWKVVASFEGNFPNRIKQLPLDRHFDINNVKRIVLEADGYQPYLISPEKGLKSLIKGVLELAKEPSRLCVDEVHRVLVDIVSASANATPGLGRYPPFKREVIAIASEALDGFKSEAKKMVVALVDMERAFVPPQHFIRLVQRRMDRQRREEELKTRSSKKGHDAEQSILNRATSPQTGAQQSGGSLKSMKDKPAKEDKDAQEGPALKTAGAEGEITAGFLLKRSAKTNGWSRRWFVLNEKTGKLGYTKKQEERHFRGVITLEECNLEEVSEEEEAPSKKDKKANGPEKAPSLVFKITSRVPYKTVLKAHSAVVLKAESLADKTEWLNKLRNVISTRGGQVKGDSVPPMRQSLSDGSLDTMTRRPADPEEELRWMSQEVRGYVEAVLNSLAANVPKAVVLCQVEKAKEDMLTKLYSSISGQSTARIEELLMEDQNVKRRRERIQKQSSLLSKLTRQLSIHDNRAAAASYSNGSGGESSPTSSGPSPGDEWRTAFDAAANGPSDSFGDSRYGSNGHSRRYSDPSQNGDVSSDSRSGRRTTPNRLPPAPPPSGSGYRF</sequence>
<accession>A0ACC0A690</accession>
<dbReference type="Proteomes" id="UP001060085">
    <property type="component" value="Linkage Group LG06"/>
</dbReference>
<name>A0ACC0A690_CATRO</name>
<organism evidence="1 2">
    <name type="scientific">Catharanthus roseus</name>
    <name type="common">Madagascar periwinkle</name>
    <name type="synonym">Vinca rosea</name>
    <dbReference type="NCBI Taxonomy" id="4058"/>
    <lineage>
        <taxon>Eukaryota</taxon>
        <taxon>Viridiplantae</taxon>
        <taxon>Streptophyta</taxon>
        <taxon>Embryophyta</taxon>
        <taxon>Tracheophyta</taxon>
        <taxon>Spermatophyta</taxon>
        <taxon>Magnoliopsida</taxon>
        <taxon>eudicotyledons</taxon>
        <taxon>Gunneridae</taxon>
        <taxon>Pentapetalae</taxon>
        <taxon>asterids</taxon>
        <taxon>lamiids</taxon>
        <taxon>Gentianales</taxon>
        <taxon>Apocynaceae</taxon>
        <taxon>Rauvolfioideae</taxon>
        <taxon>Vinceae</taxon>
        <taxon>Catharanthinae</taxon>
        <taxon>Catharanthus</taxon>
    </lineage>
</organism>
<comment type="caution">
    <text evidence="1">The sequence shown here is derived from an EMBL/GenBank/DDBJ whole genome shotgun (WGS) entry which is preliminary data.</text>
</comment>
<evidence type="ECO:0000313" key="1">
    <source>
        <dbReference type="EMBL" id="KAI5655920.1"/>
    </source>
</evidence>